<dbReference type="InterPro" id="IPR000524">
    <property type="entry name" value="Tscrpt_reg_HTH_GntR"/>
</dbReference>
<dbReference type="InterPro" id="IPR051446">
    <property type="entry name" value="HTH_trans_reg/aminotransferase"/>
</dbReference>
<dbReference type="Pfam" id="PF00392">
    <property type="entry name" value="GntR"/>
    <property type="match status" value="1"/>
</dbReference>
<keyword evidence="2" id="KW-0663">Pyridoxal phosphate</keyword>
<dbReference type="RefSeq" id="WP_163678171.1">
    <property type="nucleotide sequence ID" value="NZ_JAAIYP010000035.1"/>
</dbReference>
<comment type="caution">
    <text evidence="7">The sequence shown here is derived from an EMBL/GenBank/DDBJ whole genome shotgun (WGS) entry which is preliminary data.</text>
</comment>
<dbReference type="PANTHER" id="PTHR46577">
    <property type="entry name" value="HTH-TYPE TRANSCRIPTIONAL REGULATORY PROTEIN GABR"/>
    <property type="match status" value="1"/>
</dbReference>
<dbReference type="Proteomes" id="UP000480684">
    <property type="component" value="Unassembled WGS sequence"/>
</dbReference>
<evidence type="ECO:0000313" key="8">
    <source>
        <dbReference type="Proteomes" id="UP000480684"/>
    </source>
</evidence>
<dbReference type="Gene3D" id="3.90.1150.10">
    <property type="entry name" value="Aspartate Aminotransferase, domain 1"/>
    <property type="match status" value="1"/>
</dbReference>
<accession>A0A7C9UWN6</accession>
<keyword evidence="3" id="KW-0805">Transcription regulation</keyword>
<evidence type="ECO:0000256" key="2">
    <source>
        <dbReference type="ARBA" id="ARBA00022898"/>
    </source>
</evidence>
<evidence type="ECO:0000256" key="3">
    <source>
        <dbReference type="ARBA" id="ARBA00023015"/>
    </source>
</evidence>
<protein>
    <submittedName>
        <fullName evidence="7">PLP-dependent aminotransferase family protein</fullName>
    </submittedName>
</protein>
<dbReference type="InterPro" id="IPR036388">
    <property type="entry name" value="WH-like_DNA-bd_sf"/>
</dbReference>
<evidence type="ECO:0000259" key="6">
    <source>
        <dbReference type="PROSITE" id="PS50949"/>
    </source>
</evidence>
<keyword evidence="4" id="KW-0238">DNA-binding</keyword>
<keyword evidence="7" id="KW-0032">Aminotransferase</keyword>
<evidence type="ECO:0000256" key="5">
    <source>
        <dbReference type="ARBA" id="ARBA00023163"/>
    </source>
</evidence>
<comment type="similarity">
    <text evidence="1">In the C-terminal section; belongs to the class-I pyridoxal-phosphate-dependent aminotransferase family.</text>
</comment>
<dbReference type="InterPro" id="IPR036390">
    <property type="entry name" value="WH_DNA-bd_sf"/>
</dbReference>
<dbReference type="CDD" id="cd00609">
    <property type="entry name" value="AAT_like"/>
    <property type="match status" value="1"/>
</dbReference>
<keyword evidence="8" id="KW-1185">Reference proteome</keyword>
<dbReference type="PANTHER" id="PTHR46577:SF1">
    <property type="entry name" value="HTH-TYPE TRANSCRIPTIONAL REGULATORY PROTEIN GABR"/>
    <property type="match status" value="1"/>
</dbReference>
<evidence type="ECO:0000256" key="1">
    <source>
        <dbReference type="ARBA" id="ARBA00005384"/>
    </source>
</evidence>
<dbReference type="InterPro" id="IPR015424">
    <property type="entry name" value="PyrdxlP-dep_Trfase"/>
</dbReference>
<dbReference type="GO" id="GO:0008483">
    <property type="term" value="F:transaminase activity"/>
    <property type="evidence" value="ECO:0007669"/>
    <property type="project" value="UniProtKB-KW"/>
</dbReference>
<sequence>MSNWIPDLSRGGVPKYRAIVEAIAADLAAGRLVAGTRLPTHRDLAWRLGVTVGTVARAYAEAERQGLLSGEVGRGTFVRDPDHGDRALAQYLNEAADLRSGLINMAVNRPDGDQGAWAVGPVLARLARRNDLSALLSYRFESLSVRQRTAGAAWLSGMDGVRVAPDFVAVTAGSQQAILAALSVMTVPGDGVAVEEYTYPGIKSAVSLMARTLMPVSMDEQGLLPDEVERAFAKGAKVLYTTAAVQNPLTMTLPDDRRRAIAAAARRHGAFIIEDGVHRFLDPEAPPPILAHAPERSVYLSTLSKSVCPGLRTAFAAVPPALRGHFDSAVGALTLSLPAVLIEAACVLIEDGQAFEIATGQRDEARARAELAVAALGEQVRPHSPSFNVWLPLAPPWRSADLIAEAARRGVAIAPTETFAVGRPARDGVRLSVSCPPDREQLRTGLAIVADILATPPALPRLTV</sequence>
<dbReference type="SMART" id="SM00345">
    <property type="entry name" value="HTH_GNTR"/>
    <property type="match status" value="1"/>
</dbReference>
<dbReference type="GO" id="GO:0003700">
    <property type="term" value="F:DNA-binding transcription factor activity"/>
    <property type="evidence" value="ECO:0007669"/>
    <property type="project" value="InterPro"/>
</dbReference>
<dbReference type="GO" id="GO:0003677">
    <property type="term" value="F:DNA binding"/>
    <property type="evidence" value="ECO:0007669"/>
    <property type="project" value="UniProtKB-KW"/>
</dbReference>
<feature type="domain" description="HTH gntR-type" evidence="6">
    <location>
        <begin position="13"/>
        <end position="81"/>
    </location>
</feature>
<dbReference type="AlphaFoldDB" id="A0A7C9UWN6"/>
<dbReference type="PROSITE" id="PS50949">
    <property type="entry name" value="HTH_GNTR"/>
    <property type="match status" value="1"/>
</dbReference>
<dbReference type="InterPro" id="IPR015422">
    <property type="entry name" value="PyrdxlP-dep_Trfase_small"/>
</dbReference>
<dbReference type="SUPFAM" id="SSF53383">
    <property type="entry name" value="PLP-dependent transferases"/>
    <property type="match status" value="1"/>
</dbReference>
<dbReference type="InterPro" id="IPR015421">
    <property type="entry name" value="PyrdxlP-dep_Trfase_major"/>
</dbReference>
<keyword evidence="5" id="KW-0804">Transcription</keyword>
<gene>
    <name evidence="7" type="ORF">G4223_09125</name>
</gene>
<organism evidence="7 8">
    <name type="scientific">Magnetospirillum aberrantis SpK</name>
    <dbReference type="NCBI Taxonomy" id="908842"/>
    <lineage>
        <taxon>Bacteria</taxon>
        <taxon>Pseudomonadati</taxon>
        <taxon>Pseudomonadota</taxon>
        <taxon>Alphaproteobacteria</taxon>
        <taxon>Rhodospirillales</taxon>
        <taxon>Rhodospirillaceae</taxon>
        <taxon>Magnetospirillum</taxon>
    </lineage>
</organism>
<evidence type="ECO:0000313" key="7">
    <source>
        <dbReference type="EMBL" id="NFV80272.1"/>
    </source>
</evidence>
<dbReference type="Gene3D" id="1.10.10.10">
    <property type="entry name" value="Winged helix-like DNA-binding domain superfamily/Winged helix DNA-binding domain"/>
    <property type="match status" value="1"/>
</dbReference>
<dbReference type="Gene3D" id="3.40.640.10">
    <property type="entry name" value="Type I PLP-dependent aspartate aminotransferase-like (Major domain)"/>
    <property type="match status" value="1"/>
</dbReference>
<dbReference type="CDD" id="cd07377">
    <property type="entry name" value="WHTH_GntR"/>
    <property type="match status" value="1"/>
</dbReference>
<dbReference type="GO" id="GO:0030170">
    <property type="term" value="F:pyridoxal phosphate binding"/>
    <property type="evidence" value="ECO:0007669"/>
    <property type="project" value="InterPro"/>
</dbReference>
<dbReference type="SUPFAM" id="SSF46785">
    <property type="entry name" value="Winged helix' DNA-binding domain"/>
    <property type="match status" value="1"/>
</dbReference>
<dbReference type="Pfam" id="PF00155">
    <property type="entry name" value="Aminotran_1_2"/>
    <property type="match status" value="1"/>
</dbReference>
<dbReference type="EMBL" id="JAAIYP010000035">
    <property type="protein sequence ID" value="NFV80272.1"/>
    <property type="molecule type" value="Genomic_DNA"/>
</dbReference>
<keyword evidence="7" id="KW-0808">Transferase</keyword>
<dbReference type="InterPro" id="IPR004839">
    <property type="entry name" value="Aminotransferase_I/II_large"/>
</dbReference>
<reference evidence="7 8" key="1">
    <citation type="submission" date="2020-02" db="EMBL/GenBank/DDBJ databases">
        <authorList>
            <person name="Dziuba M."/>
            <person name="Kuznetsov B."/>
            <person name="Mardanov A."/>
            <person name="Ravin N."/>
            <person name="Grouzdev D."/>
        </authorList>
    </citation>
    <scope>NUCLEOTIDE SEQUENCE [LARGE SCALE GENOMIC DNA]</scope>
    <source>
        <strain evidence="7 8">SpK</strain>
    </source>
</reference>
<proteinExistence type="inferred from homology"/>
<evidence type="ECO:0000256" key="4">
    <source>
        <dbReference type="ARBA" id="ARBA00023125"/>
    </source>
</evidence>
<name>A0A7C9UWN6_9PROT</name>